<sequence>MRERLEELLDVKSLMTLALTGGFISLTCAGRITGDQFLTIFTMITGFYFGAQAHRSASKEK</sequence>
<comment type="caution">
    <text evidence="1">The sequence shown here is derived from an EMBL/GenBank/DDBJ whole genome shotgun (WGS) entry which is preliminary data.</text>
</comment>
<reference evidence="1" key="1">
    <citation type="journal article" date="2021" name="PeerJ">
        <title>Extensive microbial diversity within the chicken gut microbiome revealed by metagenomics and culture.</title>
        <authorList>
            <person name="Gilroy R."/>
            <person name="Ravi A."/>
            <person name="Getino M."/>
            <person name="Pursley I."/>
            <person name="Horton D.L."/>
            <person name="Alikhan N.F."/>
            <person name="Baker D."/>
            <person name="Gharbi K."/>
            <person name="Hall N."/>
            <person name="Watson M."/>
            <person name="Adriaenssens E.M."/>
            <person name="Foster-Nyarko E."/>
            <person name="Jarju S."/>
            <person name="Secka A."/>
            <person name="Antonio M."/>
            <person name="Oren A."/>
            <person name="Chaudhuri R.R."/>
            <person name="La Ragione R."/>
            <person name="Hildebrand F."/>
            <person name="Pallen M.J."/>
        </authorList>
    </citation>
    <scope>NUCLEOTIDE SEQUENCE</scope>
    <source>
        <strain evidence="1">CHK180-15479</strain>
    </source>
</reference>
<proteinExistence type="predicted"/>
<gene>
    <name evidence="1" type="ORF">H9704_06870</name>
</gene>
<dbReference type="AlphaFoldDB" id="A0A9D2N1I9"/>
<dbReference type="EMBL" id="DWWT01000029">
    <property type="protein sequence ID" value="HJC05861.1"/>
    <property type="molecule type" value="Genomic_DNA"/>
</dbReference>
<name>A0A9D2N1I9_9FIRM</name>
<reference evidence="1" key="2">
    <citation type="submission" date="2021-04" db="EMBL/GenBank/DDBJ databases">
        <authorList>
            <person name="Gilroy R."/>
        </authorList>
    </citation>
    <scope>NUCLEOTIDE SEQUENCE</scope>
    <source>
        <strain evidence="1">CHK180-15479</strain>
    </source>
</reference>
<evidence type="ECO:0000313" key="2">
    <source>
        <dbReference type="Proteomes" id="UP000823910"/>
    </source>
</evidence>
<accession>A0A9D2N1I9</accession>
<dbReference type="Proteomes" id="UP000823910">
    <property type="component" value="Unassembled WGS sequence"/>
</dbReference>
<protein>
    <submittedName>
        <fullName evidence="1">Uncharacterized protein</fullName>
    </submittedName>
</protein>
<organism evidence="1 2">
    <name type="scientific">Candidatus Enterocloster excrementipullorum</name>
    <dbReference type="NCBI Taxonomy" id="2838559"/>
    <lineage>
        <taxon>Bacteria</taxon>
        <taxon>Bacillati</taxon>
        <taxon>Bacillota</taxon>
        <taxon>Clostridia</taxon>
        <taxon>Lachnospirales</taxon>
        <taxon>Lachnospiraceae</taxon>
        <taxon>Enterocloster</taxon>
    </lineage>
</organism>
<evidence type="ECO:0000313" key="1">
    <source>
        <dbReference type="EMBL" id="HJC05861.1"/>
    </source>
</evidence>